<feature type="domain" description="Ig-like" evidence="3">
    <location>
        <begin position="34"/>
        <end position="104"/>
    </location>
</feature>
<proteinExistence type="predicted"/>
<evidence type="ECO:0000256" key="2">
    <source>
        <dbReference type="SAM" id="MobiDB-lite"/>
    </source>
</evidence>
<dbReference type="EMBL" id="HBUE01248012">
    <property type="protein sequence ID" value="CAG6552903.1"/>
    <property type="molecule type" value="Transcribed_RNA"/>
</dbReference>
<name>A0A8D8FK87_CULPI</name>
<dbReference type="Pfam" id="PF07679">
    <property type="entry name" value="I-set"/>
    <property type="match status" value="2"/>
</dbReference>
<dbReference type="PROSITE" id="PS50835">
    <property type="entry name" value="IG_LIKE"/>
    <property type="match status" value="2"/>
</dbReference>
<dbReference type="SUPFAM" id="SSF48726">
    <property type="entry name" value="Immunoglobulin"/>
    <property type="match status" value="2"/>
</dbReference>
<sequence>MLERTHSVYHRNPNLPHFYTPLADYSIPSGGNICLVVEVQANCEVQWFKDRYEVKGRPPKVRFYSDGTGVFALCISAATMDASGRYVCRASNAFGKAESSSNVDVINPNAVKGAKPPVFMARPQPDIKIRQGQEISMAFKVMGDPKPKIQWMKGTKDITNAARTVKEVHDDFIRFSIKEALTTDAGAYFVVARNRYGIDRCFTNVTVKHPKGYKKGKEIEDSVAEPNKTDKGRM</sequence>
<reference evidence="4" key="1">
    <citation type="submission" date="2021-05" db="EMBL/GenBank/DDBJ databases">
        <authorList>
            <person name="Alioto T."/>
            <person name="Alioto T."/>
            <person name="Gomez Garrido J."/>
        </authorList>
    </citation>
    <scope>NUCLEOTIDE SEQUENCE</scope>
</reference>
<dbReference type="EMBL" id="HBUE01355211">
    <property type="protein sequence ID" value="CAG6605244.1"/>
    <property type="molecule type" value="Transcribed_RNA"/>
</dbReference>
<dbReference type="InterPro" id="IPR013783">
    <property type="entry name" value="Ig-like_fold"/>
</dbReference>
<dbReference type="EMBL" id="HBUE01073810">
    <property type="protein sequence ID" value="CAG6473922.1"/>
    <property type="molecule type" value="Transcribed_RNA"/>
</dbReference>
<dbReference type="FunFam" id="2.60.40.10:FF:000107">
    <property type="entry name" value="Myosin, light chain kinase a"/>
    <property type="match status" value="1"/>
</dbReference>
<dbReference type="InterPro" id="IPR013098">
    <property type="entry name" value="Ig_I-set"/>
</dbReference>
<organism evidence="4">
    <name type="scientific">Culex pipiens</name>
    <name type="common">House mosquito</name>
    <dbReference type="NCBI Taxonomy" id="7175"/>
    <lineage>
        <taxon>Eukaryota</taxon>
        <taxon>Metazoa</taxon>
        <taxon>Ecdysozoa</taxon>
        <taxon>Arthropoda</taxon>
        <taxon>Hexapoda</taxon>
        <taxon>Insecta</taxon>
        <taxon>Pterygota</taxon>
        <taxon>Neoptera</taxon>
        <taxon>Endopterygota</taxon>
        <taxon>Diptera</taxon>
        <taxon>Nematocera</taxon>
        <taxon>Culicoidea</taxon>
        <taxon>Culicidae</taxon>
        <taxon>Culicinae</taxon>
        <taxon>Culicini</taxon>
        <taxon>Culex</taxon>
        <taxon>Culex</taxon>
    </lineage>
</organism>
<evidence type="ECO:0000313" key="4">
    <source>
        <dbReference type="EMBL" id="CAG6473925.1"/>
    </source>
</evidence>
<feature type="region of interest" description="Disordered" evidence="2">
    <location>
        <begin position="215"/>
        <end position="234"/>
    </location>
</feature>
<dbReference type="InterPro" id="IPR007110">
    <property type="entry name" value="Ig-like_dom"/>
</dbReference>
<feature type="domain" description="Ig-like" evidence="3">
    <location>
        <begin position="116"/>
        <end position="206"/>
    </location>
</feature>
<dbReference type="EMBL" id="HBUE01073812">
    <property type="protein sequence ID" value="CAG6473925.1"/>
    <property type="molecule type" value="Transcribed_RNA"/>
</dbReference>
<dbReference type="AlphaFoldDB" id="A0A8D8FK87"/>
<dbReference type="PANTHER" id="PTHR47633">
    <property type="entry name" value="IMMUNOGLOBULIN"/>
    <property type="match status" value="1"/>
</dbReference>
<dbReference type="SMART" id="SM00409">
    <property type="entry name" value="IG"/>
    <property type="match status" value="2"/>
</dbReference>
<dbReference type="InterPro" id="IPR036179">
    <property type="entry name" value="Ig-like_dom_sf"/>
</dbReference>
<protein>
    <submittedName>
        <fullName evidence="4">CAVP-target protein</fullName>
    </submittedName>
</protein>
<dbReference type="InterPro" id="IPR003599">
    <property type="entry name" value="Ig_sub"/>
</dbReference>
<evidence type="ECO:0000259" key="3">
    <source>
        <dbReference type="PROSITE" id="PS50835"/>
    </source>
</evidence>
<dbReference type="Gene3D" id="2.60.40.10">
    <property type="entry name" value="Immunoglobulins"/>
    <property type="match status" value="2"/>
</dbReference>
<keyword evidence="1" id="KW-0393">Immunoglobulin domain</keyword>
<evidence type="ECO:0000256" key="1">
    <source>
        <dbReference type="ARBA" id="ARBA00023319"/>
    </source>
</evidence>
<dbReference type="EMBL" id="HBUE01248024">
    <property type="protein sequence ID" value="CAG6552909.1"/>
    <property type="molecule type" value="Transcribed_RNA"/>
</dbReference>
<dbReference type="EMBL" id="HBUE01355198">
    <property type="protein sequence ID" value="CAG6605238.1"/>
    <property type="molecule type" value="Transcribed_RNA"/>
</dbReference>
<accession>A0A8D8FK87</accession>